<reference evidence="2" key="1">
    <citation type="submission" date="2016-06" db="EMBL/GenBank/DDBJ databases">
        <title>Parallel loss of symbiosis genes in relatives of nitrogen-fixing non-legume Parasponia.</title>
        <authorList>
            <person name="Van Velzen R."/>
            <person name="Holmer R."/>
            <person name="Bu F."/>
            <person name="Rutten L."/>
            <person name="Van Zeijl A."/>
            <person name="Liu W."/>
            <person name="Santuari L."/>
            <person name="Cao Q."/>
            <person name="Sharma T."/>
            <person name="Shen D."/>
            <person name="Roswanjaya Y."/>
            <person name="Wardhani T."/>
            <person name="Kalhor M.S."/>
            <person name="Jansen J."/>
            <person name="Van den Hoogen J."/>
            <person name="Gungor B."/>
            <person name="Hartog M."/>
            <person name="Hontelez J."/>
            <person name="Verver J."/>
            <person name="Yang W.-C."/>
            <person name="Schijlen E."/>
            <person name="Repin R."/>
            <person name="Schilthuizen M."/>
            <person name="Schranz E."/>
            <person name="Heidstra R."/>
            <person name="Miyata K."/>
            <person name="Fedorova E."/>
            <person name="Kohlen W."/>
            <person name="Bisseling T."/>
            <person name="Smit S."/>
            <person name="Geurts R."/>
        </authorList>
    </citation>
    <scope>NUCLEOTIDE SEQUENCE [LARGE SCALE GENOMIC DNA]</scope>
    <source>
        <strain evidence="2">cv. WU1-14</strain>
    </source>
</reference>
<evidence type="ECO:0000313" key="1">
    <source>
        <dbReference type="EMBL" id="PON41078.1"/>
    </source>
</evidence>
<comment type="caution">
    <text evidence="1">The sequence shown here is derived from an EMBL/GenBank/DDBJ whole genome shotgun (WGS) entry which is preliminary data.</text>
</comment>
<dbReference type="EMBL" id="JXTB01000423">
    <property type="protein sequence ID" value="PON41078.1"/>
    <property type="molecule type" value="Genomic_DNA"/>
</dbReference>
<sequence>MEMNNFDEGGVNFGDERLNHILNIISHISDFRLRTRSSCSYLRSPSFKKHCIRLSSAFRRFVNE</sequence>
<dbReference type="Proteomes" id="UP000237105">
    <property type="component" value="Unassembled WGS sequence"/>
</dbReference>
<evidence type="ECO:0000313" key="2">
    <source>
        <dbReference type="Proteomes" id="UP000237105"/>
    </source>
</evidence>
<accession>A0A2P5AX42</accession>
<gene>
    <name evidence="1" type="ORF">PanWU01x14_292300</name>
</gene>
<keyword evidence="2" id="KW-1185">Reference proteome</keyword>
<organism evidence="1 2">
    <name type="scientific">Parasponia andersonii</name>
    <name type="common">Sponia andersonii</name>
    <dbReference type="NCBI Taxonomy" id="3476"/>
    <lineage>
        <taxon>Eukaryota</taxon>
        <taxon>Viridiplantae</taxon>
        <taxon>Streptophyta</taxon>
        <taxon>Embryophyta</taxon>
        <taxon>Tracheophyta</taxon>
        <taxon>Spermatophyta</taxon>
        <taxon>Magnoliopsida</taxon>
        <taxon>eudicotyledons</taxon>
        <taxon>Gunneridae</taxon>
        <taxon>Pentapetalae</taxon>
        <taxon>rosids</taxon>
        <taxon>fabids</taxon>
        <taxon>Rosales</taxon>
        <taxon>Cannabaceae</taxon>
        <taxon>Parasponia</taxon>
    </lineage>
</organism>
<dbReference type="OrthoDB" id="10452736at2759"/>
<name>A0A2P5AX42_PARAD</name>
<dbReference type="AlphaFoldDB" id="A0A2P5AX42"/>
<protein>
    <submittedName>
        <fullName evidence="1">Uncharacterized protein</fullName>
    </submittedName>
</protein>
<proteinExistence type="predicted"/>